<dbReference type="RefSeq" id="WP_166290512.1">
    <property type="nucleotide sequence ID" value="NZ_CP049863.1"/>
</dbReference>
<dbReference type="Proteomes" id="UP000502677">
    <property type="component" value="Chromosome"/>
</dbReference>
<protein>
    <submittedName>
        <fullName evidence="1">Uncharacterized protein</fullName>
    </submittedName>
</protein>
<keyword evidence="2" id="KW-1185">Reference proteome</keyword>
<reference evidence="1 2" key="1">
    <citation type="submission" date="2020-03" db="EMBL/GenBank/DDBJ databases">
        <title>Leucobacter sp. nov., isolated from beetles.</title>
        <authorList>
            <person name="Hyun D.-W."/>
            <person name="Bae J.-W."/>
        </authorList>
    </citation>
    <scope>NUCLEOTIDE SEQUENCE [LARGE SCALE GENOMIC DNA]</scope>
    <source>
        <strain evidence="1 2">HDW9C</strain>
    </source>
</reference>
<sequence length="330" mass="36081">MEPLVDASVVALRAATEQHPGAKVLSVDFFWGALASIEEPAPGRAILFSYPDGAGRELLAKKWVFATGRHHLHVVATYLPSQAADLEETFDWIARSLRLRDETGKALEAAAMEGHALLNEKATVRAGFPIEQLDRLQELRAHTEREFPREELATVAAVRGLTGFEDRLLGIHVRCGAVTGSYNALSTEPGVAVVRSGGTSAFDVVGDTCDLYGLSGEQLLADVFAWTGITPGFVFDGGQTFELSEYERNVRGINDQVSEGACWTECQFEFSLQHQWVIVLVPSQGWFEVVMPSSEVVSLHPLPSARFVSVIQQRLSEAFVSSDKSNDKFA</sequence>
<name>A0A6G7XEG9_9MICO</name>
<organism evidence="1 2">
    <name type="scientific">Leucobacter viscericola</name>
    <dbReference type="NCBI Taxonomy" id="2714935"/>
    <lineage>
        <taxon>Bacteria</taxon>
        <taxon>Bacillati</taxon>
        <taxon>Actinomycetota</taxon>
        <taxon>Actinomycetes</taxon>
        <taxon>Micrococcales</taxon>
        <taxon>Microbacteriaceae</taxon>
        <taxon>Leucobacter</taxon>
    </lineage>
</organism>
<evidence type="ECO:0000313" key="2">
    <source>
        <dbReference type="Proteomes" id="UP000502677"/>
    </source>
</evidence>
<dbReference type="KEGG" id="lvi:G7068_06835"/>
<accession>A0A6G7XEG9</accession>
<dbReference type="EMBL" id="CP049863">
    <property type="protein sequence ID" value="QIK62943.1"/>
    <property type="molecule type" value="Genomic_DNA"/>
</dbReference>
<evidence type="ECO:0000313" key="1">
    <source>
        <dbReference type="EMBL" id="QIK62943.1"/>
    </source>
</evidence>
<proteinExistence type="predicted"/>
<gene>
    <name evidence="1" type="ORF">G7068_06835</name>
</gene>
<dbReference type="AlphaFoldDB" id="A0A6G7XEG9"/>